<organism evidence="2 3">
    <name type="scientific">Actinoplanes nipponensis</name>
    <dbReference type="NCBI Taxonomy" id="135950"/>
    <lineage>
        <taxon>Bacteria</taxon>
        <taxon>Bacillati</taxon>
        <taxon>Actinomycetota</taxon>
        <taxon>Actinomycetes</taxon>
        <taxon>Micromonosporales</taxon>
        <taxon>Micromonosporaceae</taxon>
        <taxon>Actinoplanes</taxon>
    </lineage>
</organism>
<accession>A0A919JTG7</accession>
<proteinExistence type="predicted"/>
<dbReference type="AlphaFoldDB" id="A0A919JTG7"/>
<protein>
    <submittedName>
        <fullName evidence="2">Uncharacterized protein</fullName>
    </submittedName>
</protein>
<dbReference type="Proteomes" id="UP000647172">
    <property type="component" value="Unassembled WGS sequence"/>
</dbReference>
<evidence type="ECO:0000313" key="3">
    <source>
        <dbReference type="Proteomes" id="UP000647172"/>
    </source>
</evidence>
<dbReference type="RefSeq" id="WP_203774277.1">
    <property type="nucleotide sequence ID" value="NZ_BOMQ01000074.1"/>
</dbReference>
<evidence type="ECO:0000313" key="2">
    <source>
        <dbReference type="EMBL" id="GIE52659.1"/>
    </source>
</evidence>
<feature type="region of interest" description="Disordered" evidence="1">
    <location>
        <begin position="71"/>
        <end position="90"/>
    </location>
</feature>
<sequence>MSEPLPAFDGRHPPIDPPAECINPLVWRLSRRLFADHMPGPDGWCLLCRPAITYPCVARQLADRGLTFAMTGRDPVTDRSSHRGNRGHRW</sequence>
<reference evidence="2" key="1">
    <citation type="submission" date="2021-01" db="EMBL/GenBank/DDBJ databases">
        <title>Whole genome shotgun sequence of Actinoplanes nipponensis NBRC 14063.</title>
        <authorList>
            <person name="Komaki H."/>
            <person name="Tamura T."/>
        </authorList>
    </citation>
    <scope>NUCLEOTIDE SEQUENCE</scope>
    <source>
        <strain evidence="2">NBRC 14063</strain>
    </source>
</reference>
<comment type="caution">
    <text evidence="2">The sequence shown here is derived from an EMBL/GenBank/DDBJ whole genome shotgun (WGS) entry which is preliminary data.</text>
</comment>
<gene>
    <name evidence="2" type="ORF">Ani05nite_61930</name>
</gene>
<name>A0A919JTG7_9ACTN</name>
<dbReference type="EMBL" id="BOMQ01000074">
    <property type="protein sequence ID" value="GIE52659.1"/>
    <property type="molecule type" value="Genomic_DNA"/>
</dbReference>
<keyword evidence="3" id="KW-1185">Reference proteome</keyword>
<evidence type="ECO:0000256" key="1">
    <source>
        <dbReference type="SAM" id="MobiDB-lite"/>
    </source>
</evidence>